<evidence type="ECO:0000313" key="2">
    <source>
        <dbReference type="Proteomes" id="UP000251123"/>
    </source>
</evidence>
<accession>A0A2X3CM80</accession>
<reference evidence="1 2" key="1">
    <citation type="submission" date="2018-06" db="EMBL/GenBank/DDBJ databases">
        <authorList>
            <consortium name="Pathogen Informatics"/>
            <person name="Doyle S."/>
        </authorList>
    </citation>
    <scope>NUCLEOTIDE SEQUENCE [LARGE SCALE GENOMIC DNA]</scope>
    <source>
        <strain evidence="1 2">NCTC9601</strain>
    </source>
</reference>
<dbReference type="AlphaFoldDB" id="A0A2X3CM80"/>
<proteinExistence type="predicted"/>
<organism evidence="1 2">
    <name type="scientific">Klebsiella pneumoniae</name>
    <dbReference type="NCBI Taxonomy" id="573"/>
    <lineage>
        <taxon>Bacteria</taxon>
        <taxon>Pseudomonadati</taxon>
        <taxon>Pseudomonadota</taxon>
        <taxon>Gammaproteobacteria</taxon>
        <taxon>Enterobacterales</taxon>
        <taxon>Enterobacteriaceae</taxon>
        <taxon>Klebsiella/Raoultella group</taxon>
        <taxon>Klebsiella</taxon>
        <taxon>Klebsiella pneumoniae complex</taxon>
    </lineage>
</organism>
<dbReference type="Proteomes" id="UP000251123">
    <property type="component" value="Unassembled WGS sequence"/>
</dbReference>
<evidence type="ECO:0000313" key="1">
    <source>
        <dbReference type="EMBL" id="SQC18182.1"/>
    </source>
</evidence>
<sequence length="81" mass="9083">MIVLAVSRGAAGFDFHAARAKPVSFYHIVAQGKPHAGRQRMHDIFHPFRRFFFYHAAAVADKHGRAMGRLVEQMAQHIAIG</sequence>
<protein>
    <submittedName>
        <fullName evidence="1">Uncharacterized protein</fullName>
    </submittedName>
</protein>
<gene>
    <name evidence="1" type="ORF">NCTC9601_05163</name>
</gene>
<dbReference type="EMBL" id="UASN01000022">
    <property type="protein sequence ID" value="SQC18182.1"/>
    <property type="molecule type" value="Genomic_DNA"/>
</dbReference>
<name>A0A2X3CM80_KLEPN</name>